<dbReference type="AlphaFoldDB" id="A0A369TTC5"/>
<dbReference type="Proteomes" id="UP000253977">
    <property type="component" value="Unassembled WGS sequence"/>
</dbReference>
<accession>A0A369TTC5</accession>
<dbReference type="PANTHER" id="PTHR42834:SF1">
    <property type="entry name" value="ENDONUCLEASE_EXONUCLEASE_PHOSPHATASE FAMILY PROTEIN (AFU_ORTHOLOGUE AFUA_3G09210)"/>
    <property type="match status" value="1"/>
</dbReference>
<dbReference type="OrthoDB" id="7297112at2"/>
<dbReference type="PANTHER" id="PTHR42834">
    <property type="entry name" value="ENDONUCLEASE/EXONUCLEASE/PHOSPHATASE FAMILY PROTEIN (AFU_ORTHOLOGUE AFUA_3G09210)"/>
    <property type="match status" value="1"/>
</dbReference>
<dbReference type="Pfam" id="PF03372">
    <property type="entry name" value="Exo_endo_phos"/>
    <property type="match status" value="1"/>
</dbReference>
<keyword evidence="2" id="KW-0255">Endonuclease</keyword>
<dbReference type="SUPFAM" id="SSF56219">
    <property type="entry name" value="DNase I-like"/>
    <property type="match status" value="1"/>
</dbReference>
<dbReference type="InterPro" id="IPR005135">
    <property type="entry name" value="Endo/exonuclease/phosphatase"/>
</dbReference>
<dbReference type="InterPro" id="IPR036691">
    <property type="entry name" value="Endo/exonu/phosph_ase_sf"/>
</dbReference>
<proteinExistence type="predicted"/>
<dbReference type="GO" id="GO:0004519">
    <property type="term" value="F:endonuclease activity"/>
    <property type="evidence" value="ECO:0007669"/>
    <property type="project" value="UniProtKB-KW"/>
</dbReference>
<dbReference type="Gene3D" id="3.60.10.10">
    <property type="entry name" value="Endonuclease/exonuclease/phosphatase"/>
    <property type="match status" value="1"/>
</dbReference>
<reference evidence="2 3" key="1">
    <citation type="submission" date="2018-07" db="EMBL/GenBank/DDBJ databases">
        <title>Thalassococcus profundi sp. nov., a marine bacterium isolated from deep seawater of Okinawa Trough.</title>
        <authorList>
            <person name="Yu M."/>
        </authorList>
    </citation>
    <scope>NUCLEOTIDE SEQUENCE [LARGE SCALE GENOMIC DNA]</scope>
    <source>
        <strain evidence="2 3">WRAS1</strain>
    </source>
</reference>
<name>A0A369TTC5_9RHOB</name>
<evidence type="ECO:0000313" key="2">
    <source>
        <dbReference type="EMBL" id="RDD67397.1"/>
    </source>
</evidence>
<organism evidence="2 3">
    <name type="scientific">Thalassococcus profundi</name>
    <dbReference type="NCBI Taxonomy" id="2282382"/>
    <lineage>
        <taxon>Bacteria</taxon>
        <taxon>Pseudomonadati</taxon>
        <taxon>Pseudomonadota</taxon>
        <taxon>Alphaproteobacteria</taxon>
        <taxon>Rhodobacterales</taxon>
        <taxon>Roseobacteraceae</taxon>
        <taxon>Thalassococcus</taxon>
    </lineage>
</organism>
<sequence>MRFATFNIENLDDAPPESQFDPSFADRVRILRPMLERLRADVICFQEVHGQDAPDDAPAPRGLRALRTLLEGTRYADFSLSSTTLKNKPDVERYRNLVVASAPGFAVEEVREVQNTLVNPPEYSRVTAAGDQDPMRVRWERPTLYVRLRRRAEDPIHILNIHFKSKNPTPVPGQQVNTYTWKSASGWAEGFFLSSMKRVGAALEVRLFVDSLFDTDPNAQILICGDFNAEPDEVPALAIRGQTEDTGNPALNDRVMHPVALSIAESRRFTLYHHGRGNLLDHMLVSRRMMASFVGAEIHNEMIHDESIRYASDAKHPESDHAPMVAEFDEGAMAMTPAG</sequence>
<keyword evidence="3" id="KW-1185">Reference proteome</keyword>
<evidence type="ECO:0000259" key="1">
    <source>
        <dbReference type="Pfam" id="PF03372"/>
    </source>
</evidence>
<dbReference type="RefSeq" id="WP_114510146.1">
    <property type="nucleotide sequence ID" value="NZ_QPMK01000003.1"/>
</dbReference>
<comment type="caution">
    <text evidence="2">The sequence shown here is derived from an EMBL/GenBank/DDBJ whole genome shotgun (WGS) entry which is preliminary data.</text>
</comment>
<dbReference type="EMBL" id="QPMK01000003">
    <property type="protein sequence ID" value="RDD67397.1"/>
    <property type="molecule type" value="Genomic_DNA"/>
</dbReference>
<feature type="domain" description="Endonuclease/exonuclease/phosphatase" evidence="1">
    <location>
        <begin position="4"/>
        <end position="301"/>
    </location>
</feature>
<gene>
    <name evidence="2" type="ORF">DU478_06675</name>
</gene>
<keyword evidence="2" id="KW-0540">Nuclease</keyword>
<keyword evidence="2" id="KW-0378">Hydrolase</keyword>
<protein>
    <submittedName>
        <fullName evidence="2">Endonuclease</fullName>
    </submittedName>
</protein>
<evidence type="ECO:0000313" key="3">
    <source>
        <dbReference type="Proteomes" id="UP000253977"/>
    </source>
</evidence>